<proteinExistence type="predicted"/>
<evidence type="ECO:0000313" key="1">
    <source>
        <dbReference type="EMBL" id="RYQ26451.1"/>
    </source>
</evidence>
<dbReference type="AlphaFoldDB" id="A0A4Q5AEG0"/>
<gene>
    <name evidence="1" type="ORF">PG2032B_1047</name>
</gene>
<name>A0A4Q5AEG0_9BIFI</name>
<accession>A0A4Q5AEG0</accession>
<protein>
    <submittedName>
        <fullName evidence="1">Uncharacterized protein</fullName>
    </submittedName>
</protein>
<organism evidence="1 2">
    <name type="scientific">Bifidobacterium pseudolongum subsp. globosum</name>
    <dbReference type="NCBI Taxonomy" id="1690"/>
    <lineage>
        <taxon>Bacteria</taxon>
        <taxon>Bacillati</taxon>
        <taxon>Actinomycetota</taxon>
        <taxon>Actinomycetes</taxon>
        <taxon>Bifidobacteriales</taxon>
        <taxon>Bifidobacteriaceae</taxon>
        <taxon>Bifidobacterium</taxon>
    </lineage>
</organism>
<dbReference type="RefSeq" id="WP_129853656.1">
    <property type="nucleotide sequence ID" value="NZ_RYUQ01000002.1"/>
</dbReference>
<reference evidence="1 2" key="1">
    <citation type="submission" date="2018-12" db="EMBL/GenBank/DDBJ databases">
        <title>Unveiling genomic diversity among members of the Bifidobacterium pseudolongum species, a widely distributed gut commensal of the animal kingdom.</title>
        <authorList>
            <person name="Lugli G.A."/>
            <person name="Duranti S."/>
            <person name="Albert K."/>
            <person name="Mancabelli L."/>
            <person name="Napoli S."/>
            <person name="Viappiani A."/>
            <person name="Anzalone R."/>
            <person name="Longhi G."/>
            <person name="Milani C."/>
            <person name="Turroni F."/>
            <person name="Alessandri G."/>
            <person name="Sela D.A."/>
            <person name="Van Sinderen D."/>
            <person name="Ventura M."/>
        </authorList>
    </citation>
    <scope>NUCLEOTIDE SEQUENCE [LARGE SCALE GENOMIC DNA]</scope>
    <source>
        <strain evidence="1 2">2032B</strain>
    </source>
</reference>
<sequence length="117" mass="13884">MTNNNQPNYQKHTEYDTIAAYSWKSHQKYNEYTEYWGEEILCYSRENGFFLHIQNGIVDCVPVLESMESVPLSEAEANRWLARHGLVLTVTEETARQNLEHFRKNQREADLPDFDRL</sequence>
<comment type="caution">
    <text evidence="1">The sequence shown here is derived from an EMBL/GenBank/DDBJ whole genome shotgun (WGS) entry which is preliminary data.</text>
</comment>
<evidence type="ECO:0000313" key="2">
    <source>
        <dbReference type="Proteomes" id="UP000292535"/>
    </source>
</evidence>
<dbReference type="EMBL" id="RYUQ01000002">
    <property type="protein sequence ID" value="RYQ26451.1"/>
    <property type="molecule type" value="Genomic_DNA"/>
</dbReference>
<dbReference type="Proteomes" id="UP000292535">
    <property type="component" value="Unassembled WGS sequence"/>
</dbReference>